<dbReference type="SUPFAM" id="SSF81624">
    <property type="entry name" value="N-terminal domain of MutM-like DNA repair proteins"/>
    <property type="match status" value="1"/>
</dbReference>
<evidence type="ECO:0000256" key="10">
    <source>
        <dbReference type="ARBA" id="ARBA00023125"/>
    </source>
</evidence>
<sequence length="284" mass="32330">MPELPEVETVKRGLEKAIVGKIIADYACDTPKMTNFSLKKVKGLKVIGVRRRAKMLIIDLTADHHILVHLKMTGQLVYRSQKKCLIGGHPIEKSCEILPNKFTHATFTFSDGTSLYYNDVRKFGWVRLYNSKEIVNYFTNLKLGPEPLSQEFTLAYLRQRIRQRPRNRVKQFIMDNTVLVGVGNLYSDEVCYYAKVRPDRKVGALTDKEIKRIHDGIIKILKAAIASQGTTFSNYVNADGEEGAYVKKLKVYGRYGKKCFKCKDVVERMKVGGRTSSFCGSCQK</sequence>
<keyword evidence="10" id="KW-0238">DNA-binding</keyword>
<evidence type="ECO:0000256" key="14">
    <source>
        <dbReference type="ARBA" id="ARBA00023295"/>
    </source>
</evidence>
<dbReference type="FunFam" id="1.10.8.50:FF:000003">
    <property type="entry name" value="Formamidopyrimidine-DNA glycosylase"/>
    <property type="match status" value="1"/>
</dbReference>
<dbReference type="PROSITE" id="PS01242">
    <property type="entry name" value="ZF_FPG_1"/>
    <property type="match status" value="1"/>
</dbReference>
<dbReference type="GO" id="GO:0006284">
    <property type="term" value="P:base-excision repair"/>
    <property type="evidence" value="ECO:0007669"/>
    <property type="project" value="InterPro"/>
</dbReference>
<evidence type="ECO:0000256" key="11">
    <source>
        <dbReference type="ARBA" id="ARBA00023204"/>
    </source>
</evidence>
<dbReference type="Gene3D" id="1.10.8.50">
    <property type="match status" value="1"/>
</dbReference>
<proteinExistence type="inferred from homology"/>
<dbReference type="EMBL" id="PEYM01000004">
    <property type="protein sequence ID" value="PIS31706.1"/>
    <property type="molecule type" value="Genomic_DNA"/>
</dbReference>
<dbReference type="GO" id="GO:0140078">
    <property type="term" value="F:class I DNA-(apurinic or apyrimidinic site) endonuclease activity"/>
    <property type="evidence" value="ECO:0007669"/>
    <property type="project" value="UniProtKB-EC"/>
</dbReference>
<gene>
    <name evidence="19" type="ORF">COT42_00330</name>
</gene>
<evidence type="ECO:0000256" key="13">
    <source>
        <dbReference type="ARBA" id="ARBA00023268"/>
    </source>
</evidence>
<evidence type="ECO:0000313" key="20">
    <source>
        <dbReference type="Proteomes" id="UP000231343"/>
    </source>
</evidence>
<keyword evidence="9" id="KW-0862">Zinc</keyword>
<dbReference type="InterPro" id="IPR020629">
    <property type="entry name" value="FPG_Glyclase"/>
</dbReference>
<evidence type="ECO:0000256" key="7">
    <source>
        <dbReference type="ARBA" id="ARBA00022771"/>
    </source>
</evidence>
<dbReference type="InterPro" id="IPR035937">
    <property type="entry name" value="FPG_N"/>
</dbReference>
<evidence type="ECO:0000259" key="18">
    <source>
        <dbReference type="PROSITE" id="PS51068"/>
    </source>
</evidence>
<dbReference type="InterPro" id="IPR015887">
    <property type="entry name" value="DNA_glyclase_Znf_dom_DNA_BS"/>
</dbReference>
<dbReference type="SUPFAM" id="SSF46946">
    <property type="entry name" value="S13-like H2TH domain"/>
    <property type="match status" value="1"/>
</dbReference>
<keyword evidence="14" id="KW-0326">Glycosidase</keyword>
<dbReference type="InterPro" id="IPR015886">
    <property type="entry name" value="H2TH_FPG"/>
</dbReference>
<accession>A0A2H0Y1W0</accession>
<dbReference type="PANTHER" id="PTHR22993">
    <property type="entry name" value="FORMAMIDOPYRIMIDINE-DNA GLYCOSYLASE"/>
    <property type="match status" value="1"/>
</dbReference>
<feature type="domain" description="FPG-type" evidence="17">
    <location>
        <begin position="250"/>
        <end position="284"/>
    </location>
</feature>
<dbReference type="AlphaFoldDB" id="A0A2H0Y1W0"/>
<evidence type="ECO:0000259" key="17">
    <source>
        <dbReference type="PROSITE" id="PS51066"/>
    </source>
</evidence>
<evidence type="ECO:0000256" key="6">
    <source>
        <dbReference type="ARBA" id="ARBA00022763"/>
    </source>
</evidence>
<keyword evidence="12" id="KW-0456">Lyase</keyword>
<dbReference type="NCBIfam" id="TIGR00577">
    <property type="entry name" value="fpg"/>
    <property type="match status" value="1"/>
</dbReference>
<keyword evidence="5" id="KW-0479">Metal-binding</keyword>
<evidence type="ECO:0000313" key="19">
    <source>
        <dbReference type="EMBL" id="PIS31706.1"/>
    </source>
</evidence>
<dbReference type="Pfam" id="PF06831">
    <property type="entry name" value="H2TH"/>
    <property type="match status" value="1"/>
</dbReference>
<evidence type="ECO:0000256" key="16">
    <source>
        <dbReference type="PROSITE-ProRule" id="PRU00391"/>
    </source>
</evidence>
<comment type="subunit">
    <text evidence="4">Monomer.</text>
</comment>
<dbReference type="PROSITE" id="PS51068">
    <property type="entry name" value="FPG_CAT"/>
    <property type="match status" value="1"/>
</dbReference>
<dbReference type="GO" id="GO:0034039">
    <property type="term" value="F:8-oxo-7,8-dihydroguanine DNA N-glycosylase activity"/>
    <property type="evidence" value="ECO:0007669"/>
    <property type="project" value="TreeGrafter"/>
</dbReference>
<keyword evidence="8" id="KW-0378">Hydrolase</keyword>
<evidence type="ECO:0000256" key="1">
    <source>
        <dbReference type="ARBA" id="ARBA00001668"/>
    </source>
</evidence>
<dbReference type="SMART" id="SM01232">
    <property type="entry name" value="H2TH"/>
    <property type="match status" value="1"/>
</dbReference>
<evidence type="ECO:0000256" key="9">
    <source>
        <dbReference type="ARBA" id="ARBA00022833"/>
    </source>
</evidence>
<feature type="domain" description="Formamidopyrimidine-DNA glycosylase catalytic" evidence="18">
    <location>
        <begin position="2"/>
        <end position="124"/>
    </location>
</feature>
<dbReference type="Pfam" id="PF01149">
    <property type="entry name" value="Fapy_DNA_glyco"/>
    <property type="match status" value="1"/>
</dbReference>
<comment type="cofactor">
    <cofactor evidence="2">
        <name>Zn(2+)</name>
        <dbReference type="ChEBI" id="CHEBI:29105"/>
    </cofactor>
</comment>
<dbReference type="SUPFAM" id="SSF57716">
    <property type="entry name" value="Glucocorticoid receptor-like (DNA-binding domain)"/>
    <property type="match status" value="1"/>
</dbReference>
<reference evidence="19 20" key="1">
    <citation type="submission" date="2017-09" db="EMBL/GenBank/DDBJ databases">
        <title>Depth-based differentiation of microbial function through sediment-hosted aquifers and enrichment of novel symbionts in the deep terrestrial subsurface.</title>
        <authorList>
            <person name="Probst A.J."/>
            <person name="Ladd B."/>
            <person name="Jarett J.K."/>
            <person name="Geller-Mcgrath D.E."/>
            <person name="Sieber C.M."/>
            <person name="Emerson J.B."/>
            <person name="Anantharaman K."/>
            <person name="Thomas B.C."/>
            <person name="Malmstrom R."/>
            <person name="Stieglmeier M."/>
            <person name="Klingl A."/>
            <person name="Woyke T."/>
            <person name="Ryan C.M."/>
            <person name="Banfield J.F."/>
        </authorList>
    </citation>
    <scope>NUCLEOTIDE SEQUENCE [LARGE SCALE GENOMIC DNA]</scope>
    <source>
        <strain evidence="19">CG08_land_8_20_14_0_20_45_16</strain>
    </source>
</reference>
<dbReference type="Proteomes" id="UP000231343">
    <property type="component" value="Unassembled WGS sequence"/>
</dbReference>
<comment type="catalytic activity">
    <reaction evidence="15">
        <text>2'-deoxyribonucleotide-(2'-deoxyribose 5'-phosphate)-2'-deoxyribonucleotide-DNA = a 3'-end 2'-deoxyribonucleotide-(2,3-dehydro-2,3-deoxyribose 5'-phosphate)-DNA + a 5'-end 5'-phospho-2'-deoxyribonucleoside-DNA + H(+)</text>
        <dbReference type="Rhea" id="RHEA:66592"/>
        <dbReference type="Rhea" id="RHEA-COMP:13180"/>
        <dbReference type="Rhea" id="RHEA-COMP:16897"/>
        <dbReference type="Rhea" id="RHEA-COMP:17067"/>
        <dbReference type="ChEBI" id="CHEBI:15378"/>
        <dbReference type="ChEBI" id="CHEBI:136412"/>
        <dbReference type="ChEBI" id="CHEBI:157695"/>
        <dbReference type="ChEBI" id="CHEBI:167181"/>
        <dbReference type="EC" id="4.2.99.18"/>
    </reaction>
</comment>
<dbReference type="InterPro" id="IPR000214">
    <property type="entry name" value="Znf_DNA_glyclase/AP_lyase"/>
</dbReference>
<evidence type="ECO:0000256" key="4">
    <source>
        <dbReference type="ARBA" id="ARBA00011245"/>
    </source>
</evidence>
<evidence type="ECO:0000256" key="3">
    <source>
        <dbReference type="ARBA" id="ARBA00009409"/>
    </source>
</evidence>
<dbReference type="PROSITE" id="PS51066">
    <property type="entry name" value="ZF_FPG_2"/>
    <property type="match status" value="1"/>
</dbReference>
<dbReference type="PANTHER" id="PTHR22993:SF9">
    <property type="entry name" value="FORMAMIDOPYRIMIDINE-DNA GLYCOSYLASE"/>
    <property type="match status" value="1"/>
</dbReference>
<evidence type="ECO:0000256" key="8">
    <source>
        <dbReference type="ARBA" id="ARBA00022801"/>
    </source>
</evidence>
<dbReference type="NCBIfam" id="NF002211">
    <property type="entry name" value="PRK01103.1"/>
    <property type="match status" value="1"/>
</dbReference>
<comment type="catalytic activity">
    <reaction evidence="1">
        <text>Hydrolysis of DNA containing ring-opened 7-methylguanine residues, releasing 2,6-diamino-4-hydroxy-5-(N-methyl)formamidopyrimidine.</text>
        <dbReference type="EC" id="3.2.2.23"/>
    </reaction>
</comment>
<organism evidence="19 20">
    <name type="scientific">Candidatus Saganbacteria bacterium CG08_land_8_20_14_0_20_45_16</name>
    <dbReference type="NCBI Taxonomy" id="2014293"/>
    <lineage>
        <taxon>Bacteria</taxon>
        <taxon>Bacillati</taxon>
        <taxon>Saganbacteria</taxon>
    </lineage>
</organism>
<evidence type="ECO:0000256" key="2">
    <source>
        <dbReference type="ARBA" id="ARBA00001947"/>
    </source>
</evidence>
<dbReference type="GO" id="GO:0008270">
    <property type="term" value="F:zinc ion binding"/>
    <property type="evidence" value="ECO:0007669"/>
    <property type="project" value="UniProtKB-KW"/>
</dbReference>
<keyword evidence="7 16" id="KW-0863">Zinc-finger</keyword>
<keyword evidence="13" id="KW-0511">Multifunctional enzyme</keyword>
<keyword evidence="6" id="KW-0227">DNA damage</keyword>
<comment type="similarity">
    <text evidence="3">Belongs to the FPG family.</text>
</comment>
<protein>
    <submittedName>
        <fullName evidence="19">DNA-formamidopyrimidine glycosylase</fullName>
    </submittedName>
</protein>
<dbReference type="Gene3D" id="3.20.190.10">
    <property type="entry name" value="MutM-like, N-terminal"/>
    <property type="match status" value="1"/>
</dbReference>
<dbReference type="GO" id="GO:0003690">
    <property type="term" value="F:double-stranded DNA binding"/>
    <property type="evidence" value="ECO:0007669"/>
    <property type="project" value="UniProtKB-ARBA"/>
</dbReference>
<evidence type="ECO:0000256" key="5">
    <source>
        <dbReference type="ARBA" id="ARBA00022723"/>
    </source>
</evidence>
<comment type="caution">
    <text evidence="19">The sequence shown here is derived from an EMBL/GenBank/DDBJ whole genome shotgun (WGS) entry which is preliminary data.</text>
</comment>
<evidence type="ECO:0000256" key="12">
    <source>
        <dbReference type="ARBA" id="ARBA00023239"/>
    </source>
</evidence>
<keyword evidence="11" id="KW-0234">DNA repair</keyword>
<dbReference type="SMART" id="SM00898">
    <property type="entry name" value="Fapy_DNA_glyco"/>
    <property type="match status" value="1"/>
</dbReference>
<dbReference type="CDD" id="cd08966">
    <property type="entry name" value="EcFpg-like_N"/>
    <property type="match status" value="1"/>
</dbReference>
<dbReference type="InterPro" id="IPR010979">
    <property type="entry name" value="Ribosomal_uS13-like_H2TH"/>
</dbReference>
<evidence type="ECO:0000256" key="15">
    <source>
        <dbReference type="ARBA" id="ARBA00044632"/>
    </source>
</evidence>
<dbReference type="InterPro" id="IPR012319">
    <property type="entry name" value="FPG_cat"/>
</dbReference>
<name>A0A2H0Y1W0_UNCSA</name>
<dbReference type="GO" id="GO:0003684">
    <property type="term" value="F:damaged DNA binding"/>
    <property type="evidence" value="ECO:0007669"/>
    <property type="project" value="InterPro"/>
</dbReference>